<reference evidence="1 2" key="1">
    <citation type="submission" date="2019-10" db="EMBL/GenBank/DDBJ databases">
        <title>Pseudoalteromonas rubra S4059.</title>
        <authorList>
            <person name="Paulsen S."/>
            <person name="Wang X."/>
        </authorList>
    </citation>
    <scope>NUCLEOTIDE SEQUENCE [LARGE SCALE GENOMIC DNA]</scope>
    <source>
        <strain evidence="1 2">S4059</strain>
    </source>
</reference>
<protein>
    <submittedName>
        <fullName evidence="1">Uncharacterized protein</fullName>
    </submittedName>
</protein>
<organism evidence="1 2">
    <name type="scientific">Pseudoalteromonas rubra</name>
    <dbReference type="NCBI Taxonomy" id="43658"/>
    <lineage>
        <taxon>Bacteria</taxon>
        <taxon>Pseudomonadati</taxon>
        <taxon>Pseudomonadota</taxon>
        <taxon>Gammaproteobacteria</taxon>
        <taxon>Alteromonadales</taxon>
        <taxon>Pseudoalteromonadaceae</taxon>
        <taxon>Pseudoalteromonas</taxon>
    </lineage>
</organism>
<dbReference type="EMBL" id="CP045430">
    <property type="protein sequence ID" value="QPB85661.1"/>
    <property type="molecule type" value="Genomic_DNA"/>
</dbReference>
<evidence type="ECO:0000313" key="2">
    <source>
        <dbReference type="Proteomes" id="UP000305729"/>
    </source>
</evidence>
<gene>
    <name evidence="1" type="ORF">CWC22_021880</name>
</gene>
<dbReference type="Proteomes" id="UP000305729">
    <property type="component" value="Chromosome 2"/>
</dbReference>
<accession>A0A5S3USV5</accession>
<evidence type="ECO:0000313" key="1">
    <source>
        <dbReference type="EMBL" id="QPB85661.1"/>
    </source>
</evidence>
<dbReference type="AlphaFoldDB" id="A0A5S3USV5"/>
<sequence>MATASFINSTTNTIQVRLNDGELYTLEPFSVITSDAGQPSVIKSQAHPYPIKARDDRDVFGADNRNNTLVVTSDAAASSSRYTITTNNTRLLNLNQYYFIFQDQVTGEDQTGSTDGIHISRVN</sequence>
<proteinExistence type="predicted"/>
<dbReference type="RefSeq" id="WP_125557867.1">
    <property type="nucleotide sequence ID" value="NZ_CP045430.1"/>
</dbReference>
<name>A0A5S3USV5_9GAMM</name>